<proteinExistence type="predicted"/>
<dbReference type="PANTHER" id="PTHR42731:SF5">
    <property type="entry name" value="RADICAL SAM DOMAIN PROTEIN"/>
    <property type="match status" value="1"/>
</dbReference>
<dbReference type="CDD" id="cd01335">
    <property type="entry name" value="Radical_SAM"/>
    <property type="match status" value="1"/>
</dbReference>
<dbReference type="SFLD" id="SFLDS00029">
    <property type="entry name" value="Radical_SAM"/>
    <property type="match status" value="1"/>
</dbReference>
<dbReference type="RefSeq" id="WP_008871660.1">
    <property type="nucleotide sequence ID" value="NZ_ACJN02000004.1"/>
</dbReference>
<protein>
    <submittedName>
        <fullName evidence="3">Radical SAM domain protein</fullName>
    </submittedName>
</protein>
<accession>D6SUI7</accession>
<dbReference type="SMART" id="SM00729">
    <property type="entry name" value="Elp3"/>
    <property type="match status" value="1"/>
</dbReference>
<dbReference type="EMBL" id="ACJN02000004">
    <property type="protein sequence ID" value="EFI32967.1"/>
    <property type="molecule type" value="Genomic_DNA"/>
</dbReference>
<dbReference type="AlphaFoldDB" id="D6SUI7"/>
<organism evidence="3 4">
    <name type="scientific">Desulfonatronospira thiodismutans ASO3-1</name>
    <dbReference type="NCBI Taxonomy" id="555779"/>
    <lineage>
        <taxon>Bacteria</taxon>
        <taxon>Pseudomonadati</taxon>
        <taxon>Thermodesulfobacteriota</taxon>
        <taxon>Desulfovibrionia</taxon>
        <taxon>Desulfovibrionales</taxon>
        <taxon>Desulfonatronovibrionaceae</taxon>
        <taxon>Desulfonatronospira</taxon>
    </lineage>
</organism>
<dbReference type="Pfam" id="PF19864">
    <property type="entry name" value="Radical_SAM_N2"/>
    <property type="match status" value="1"/>
</dbReference>
<dbReference type="Pfam" id="PF04055">
    <property type="entry name" value="Radical_SAM"/>
    <property type="match status" value="1"/>
</dbReference>
<dbReference type="SUPFAM" id="SSF102114">
    <property type="entry name" value="Radical SAM enzymes"/>
    <property type="match status" value="1"/>
</dbReference>
<dbReference type="PROSITE" id="PS51918">
    <property type="entry name" value="RADICAL_SAM"/>
    <property type="match status" value="1"/>
</dbReference>
<evidence type="ECO:0000313" key="4">
    <source>
        <dbReference type="Proteomes" id="UP000005496"/>
    </source>
</evidence>
<dbReference type="InterPro" id="IPR045784">
    <property type="entry name" value="Radical_SAM_N2"/>
</dbReference>
<feature type="compositionally biased region" description="Polar residues" evidence="1">
    <location>
        <begin position="17"/>
        <end position="27"/>
    </location>
</feature>
<keyword evidence="4" id="KW-1185">Reference proteome</keyword>
<dbReference type="GO" id="GO:0051536">
    <property type="term" value="F:iron-sulfur cluster binding"/>
    <property type="evidence" value="ECO:0007669"/>
    <property type="project" value="InterPro"/>
</dbReference>
<dbReference type="Proteomes" id="UP000005496">
    <property type="component" value="Unassembled WGS sequence"/>
</dbReference>
<name>D6SUI7_9BACT</name>
<dbReference type="eggNOG" id="COG1032">
    <property type="taxonomic scope" value="Bacteria"/>
</dbReference>
<dbReference type="GO" id="GO:0003824">
    <property type="term" value="F:catalytic activity"/>
    <property type="evidence" value="ECO:0007669"/>
    <property type="project" value="InterPro"/>
</dbReference>
<dbReference type="OrthoDB" id="9806827at2"/>
<dbReference type="InterPro" id="IPR058240">
    <property type="entry name" value="rSAM_sf"/>
</dbReference>
<dbReference type="InterPro" id="IPR023404">
    <property type="entry name" value="rSAM_horseshoe"/>
</dbReference>
<evidence type="ECO:0000256" key="1">
    <source>
        <dbReference type="SAM" id="MobiDB-lite"/>
    </source>
</evidence>
<dbReference type="InterPro" id="IPR006638">
    <property type="entry name" value="Elp3/MiaA/NifB-like_rSAM"/>
</dbReference>
<reference evidence="3" key="1">
    <citation type="submission" date="2010-05" db="EMBL/GenBank/DDBJ databases">
        <title>The draft genome of Desulfonatronospira thiodismutans ASO3-1.</title>
        <authorList>
            <consortium name="US DOE Joint Genome Institute (JGI-PGF)"/>
            <person name="Lucas S."/>
            <person name="Copeland A."/>
            <person name="Lapidus A."/>
            <person name="Cheng J.-F."/>
            <person name="Bruce D."/>
            <person name="Goodwin L."/>
            <person name="Pitluck S."/>
            <person name="Chertkov O."/>
            <person name="Brettin T."/>
            <person name="Detter J.C."/>
            <person name="Han C."/>
            <person name="Land M.L."/>
            <person name="Hauser L."/>
            <person name="Kyrpides N."/>
            <person name="Mikhailova N."/>
            <person name="Muyzer G."/>
            <person name="Woyke T."/>
        </authorList>
    </citation>
    <scope>NUCLEOTIDE SEQUENCE [LARGE SCALE GENOMIC DNA]</scope>
    <source>
        <strain evidence="3">ASO3-1</strain>
    </source>
</reference>
<dbReference type="Gene3D" id="3.80.30.20">
    <property type="entry name" value="tm_1862 like domain"/>
    <property type="match status" value="1"/>
</dbReference>
<feature type="domain" description="Radical SAM core" evidence="2">
    <location>
        <begin position="242"/>
        <end position="474"/>
    </location>
</feature>
<dbReference type="SFLD" id="SFLDG01082">
    <property type="entry name" value="B12-binding_domain_containing"/>
    <property type="match status" value="1"/>
</dbReference>
<feature type="region of interest" description="Disordered" evidence="1">
    <location>
        <begin position="1"/>
        <end position="27"/>
    </location>
</feature>
<dbReference type="InterPro" id="IPR007197">
    <property type="entry name" value="rSAM"/>
</dbReference>
<gene>
    <name evidence="3" type="ORF">Dthio_PD0281</name>
</gene>
<evidence type="ECO:0000259" key="2">
    <source>
        <dbReference type="PROSITE" id="PS51918"/>
    </source>
</evidence>
<sequence>MNSKSPPLYADRRINTRAGNTCKPDQNLLQVPREDSISGPSRSKSREWGGRLPVALVFPEERSLALSTLGWQAVYMQLEEEGTFHVQRFFWDRRQGRAVNQDSDKTLSDFPLICFSLNFEGDYLNLVQSLQAEGIEVYSGNREKWPLVMAGGPVTFINPFPVMPSLDFIYVGESEDTFICIAGALKNCFLQGKDRHKTLETIAGLPGIYVSGRTSRAHRQVAESDSRRLETPAHSAFVSGQSVFRDSFLVEINRGCPHGCRFCAAGFVYRPPRTADINKLKELISGIRPRKVGLVGTALTDWPDLQEFLQWLKAQKIKFSLSSMRSDGLTSSFLEFLRRSGTRSITLAVEGISRDLRTAVNKRFDHKKFFQAVEEISRLQFNTLKLYFILGLPGESGKDFQELENFLEEMQQARFKGMGNRKKGIGLIQISASMFVPKPWTPLQWAAMISRQEFESGCRRFKKLCSRHKAVKFTSENPFQARIQGLLARGDEKVHELLLLAAEHQGSWKKALANWSRDMERYTDRQIPLEENLPWDRLDIGVKKEYLKREWRKYWQGRLTSPCPDTECSNCLRCGMQA</sequence>
<evidence type="ECO:0000313" key="3">
    <source>
        <dbReference type="EMBL" id="EFI32967.1"/>
    </source>
</evidence>
<dbReference type="PANTHER" id="PTHR42731">
    <property type="entry name" value="SLL1084 PROTEIN"/>
    <property type="match status" value="1"/>
</dbReference>
<comment type="caution">
    <text evidence="3">The sequence shown here is derived from an EMBL/GenBank/DDBJ whole genome shotgun (WGS) entry which is preliminary data.</text>
</comment>